<name>V7C8W0_PHAVU</name>
<proteinExistence type="predicted"/>
<evidence type="ECO:0000313" key="1">
    <source>
        <dbReference type="EMBL" id="ESW25690.1"/>
    </source>
</evidence>
<dbReference type="AlphaFoldDB" id="V7C8W0"/>
<dbReference type="Proteomes" id="UP000000226">
    <property type="component" value="Chromosome 3"/>
</dbReference>
<protein>
    <recommendedName>
        <fullName evidence="3">Reverse transcriptase zinc-binding domain-containing protein</fullName>
    </recommendedName>
</protein>
<evidence type="ECO:0000313" key="2">
    <source>
        <dbReference type="Proteomes" id="UP000000226"/>
    </source>
</evidence>
<accession>V7C8W0</accession>
<gene>
    <name evidence="1" type="ORF">PHAVU_003G057100g</name>
</gene>
<reference evidence="2" key="1">
    <citation type="journal article" date="2014" name="Nat. Genet.">
        <title>A reference genome for common bean and genome-wide analysis of dual domestications.</title>
        <authorList>
            <person name="Schmutz J."/>
            <person name="McClean P.E."/>
            <person name="Mamidi S."/>
            <person name="Wu G.A."/>
            <person name="Cannon S.B."/>
            <person name="Grimwood J."/>
            <person name="Jenkins J."/>
            <person name="Shu S."/>
            <person name="Song Q."/>
            <person name="Chavarro C."/>
            <person name="Torres-Torres M."/>
            <person name="Geffroy V."/>
            <person name="Moghaddam S.M."/>
            <person name="Gao D."/>
            <person name="Abernathy B."/>
            <person name="Barry K."/>
            <person name="Blair M."/>
            <person name="Brick M.A."/>
            <person name="Chovatia M."/>
            <person name="Gepts P."/>
            <person name="Goodstein D.M."/>
            <person name="Gonzales M."/>
            <person name="Hellsten U."/>
            <person name="Hyten D.L."/>
            <person name="Jia G."/>
            <person name="Kelly J.D."/>
            <person name="Kudrna D."/>
            <person name="Lee R."/>
            <person name="Richard M.M."/>
            <person name="Miklas P.N."/>
            <person name="Osorno J.M."/>
            <person name="Rodrigues J."/>
            <person name="Thareau V."/>
            <person name="Urrea C.A."/>
            <person name="Wang M."/>
            <person name="Yu Y."/>
            <person name="Zhang M."/>
            <person name="Wing R.A."/>
            <person name="Cregan P.B."/>
            <person name="Rokhsar D.S."/>
            <person name="Jackson S.A."/>
        </authorList>
    </citation>
    <scope>NUCLEOTIDE SEQUENCE [LARGE SCALE GENOMIC DNA]</scope>
    <source>
        <strain evidence="2">cv. G19833</strain>
    </source>
</reference>
<dbReference type="Gramene" id="ESW25690">
    <property type="protein sequence ID" value="ESW25690"/>
    <property type="gene ID" value="PHAVU_003G057100g"/>
</dbReference>
<dbReference type="EMBL" id="CM002290">
    <property type="protein sequence ID" value="ESW25690.1"/>
    <property type="molecule type" value="Genomic_DNA"/>
</dbReference>
<evidence type="ECO:0008006" key="3">
    <source>
        <dbReference type="Google" id="ProtNLM"/>
    </source>
</evidence>
<keyword evidence="2" id="KW-1185">Reference proteome</keyword>
<organism evidence="1 2">
    <name type="scientific">Phaseolus vulgaris</name>
    <name type="common">Kidney bean</name>
    <name type="synonym">French bean</name>
    <dbReference type="NCBI Taxonomy" id="3885"/>
    <lineage>
        <taxon>Eukaryota</taxon>
        <taxon>Viridiplantae</taxon>
        <taxon>Streptophyta</taxon>
        <taxon>Embryophyta</taxon>
        <taxon>Tracheophyta</taxon>
        <taxon>Spermatophyta</taxon>
        <taxon>Magnoliopsida</taxon>
        <taxon>eudicotyledons</taxon>
        <taxon>Gunneridae</taxon>
        <taxon>Pentapetalae</taxon>
        <taxon>rosids</taxon>
        <taxon>fabids</taxon>
        <taxon>Fabales</taxon>
        <taxon>Fabaceae</taxon>
        <taxon>Papilionoideae</taxon>
        <taxon>50 kb inversion clade</taxon>
        <taxon>NPAAA clade</taxon>
        <taxon>indigoferoid/millettioid clade</taxon>
        <taxon>Phaseoleae</taxon>
        <taxon>Phaseolus</taxon>
    </lineage>
</organism>
<sequence>MIVWVAFIWNIWTYRNNIIFRNLKPNGVKVFTLVQIKSWAWITRKYTKAMFSYFDWCLNPITCLKYVLRSVFIVEGVDFG</sequence>
<dbReference type="OrthoDB" id="1432962at2759"/>